<proteinExistence type="predicted"/>
<comment type="caution">
    <text evidence="1">The sequence shown here is derived from an EMBL/GenBank/DDBJ whole genome shotgun (WGS) entry which is preliminary data.</text>
</comment>
<reference evidence="1 2" key="1">
    <citation type="submission" date="2014-03" db="EMBL/GenBank/DDBJ databases">
        <title>Bradyrhizobium valentinum sp. nov., isolated from effective nodules of Lupinus mariae-josephae, a lupine endemic of basic-lime soils in Eastern Spain.</title>
        <authorList>
            <person name="Duran D."/>
            <person name="Rey L."/>
            <person name="Navarro A."/>
            <person name="Busquets A."/>
            <person name="Imperial J."/>
            <person name="Ruiz-Argueso T."/>
        </authorList>
    </citation>
    <scope>NUCLEOTIDE SEQUENCE [LARGE SCALE GENOMIC DNA]</scope>
    <source>
        <strain evidence="1 2">LmjM3</strain>
    </source>
</reference>
<accession>A0A0R3KRH4</accession>
<evidence type="ECO:0000313" key="2">
    <source>
        <dbReference type="Proteomes" id="UP000051913"/>
    </source>
</evidence>
<dbReference type="EMBL" id="LLXX01000179">
    <property type="protein sequence ID" value="KRQ98090.1"/>
    <property type="molecule type" value="Genomic_DNA"/>
</dbReference>
<dbReference type="Proteomes" id="UP000051913">
    <property type="component" value="Unassembled WGS sequence"/>
</dbReference>
<evidence type="ECO:0000313" key="1">
    <source>
        <dbReference type="EMBL" id="KRQ98090.1"/>
    </source>
</evidence>
<sequence length="98" mass="10764">MTWKTFANRLAIASRRRGLATAAIYGLSLAVRFTSAAGEEVEIPVQRAHPVSSIMTQDHASLPYRHWDRPPAQPIVFRQGWRLNSSISAPALPGCLAP</sequence>
<protein>
    <submittedName>
        <fullName evidence="1">Uncharacterized protein</fullName>
    </submittedName>
</protein>
<gene>
    <name evidence="1" type="ORF">CP49_30125</name>
</gene>
<dbReference type="AlphaFoldDB" id="A0A0R3KRH4"/>
<name>A0A0R3KRH4_9BRAD</name>
<organism evidence="1 2">
    <name type="scientific">Bradyrhizobium valentinum</name>
    <dbReference type="NCBI Taxonomy" id="1518501"/>
    <lineage>
        <taxon>Bacteria</taxon>
        <taxon>Pseudomonadati</taxon>
        <taxon>Pseudomonadota</taxon>
        <taxon>Alphaproteobacteria</taxon>
        <taxon>Hyphomicrobiales</taxon>
        <taxon>Nitrobacteraceae</taxon>
        <taxon>Bradyrhizobium</taxon>
    </lineage>
</organism>
<keyword evidence="2" id="KW-1185">Reference proteome</keyword>